<dbReference type="PANTHER" id="PTHR30033:SF2">
    <property type="entry name" value="FLAGELLAR HOOK PROTEIN"/>
    <property type="match status" value="1"/>
</dbReference>
<sequence length="631" mass="70765">MPSTFFGLTIAGSGLSSFQAAINTTANNISNVQTDGYTKQVANRVASEALRVHQKYGTTGSGVTTTSITQVRDFYYDVKYWENNANVGYYDKRLYYMKQIETYYIDDEKTYQKGFSTILDTMFKDLDSLKGNAGDVNKRNEFIGASNNLTSYFTGISEELQSLQSSCNDEIKTIVAKVNATASKIATLNKQINQLELNGGYANELRDQRALLIDDLAQIVPVTVNEVPIKDSKYPDRVTGANWYTVSINGQDIVDGYDYRTIECRARDYKVNQTDIDGLYDLYWSDTGNSFNTTNASMNGQLRALFEMRDGNNEENFSGVLTKVDGNKVTFDQKLSITDMAGMNMDTEGIITIGNKNFHYNGFSYKTTVDAEGNETITSFTFNLEDVDAAVNLDDYVGKKAEIGTSIDSLGIPYYMNQMTAFVRSFASKFNRLEQTGVDLNGNDMRTFFVANITKEERAFADDNFEMKAGNYTYTSESDTYYWLTAANFGVAKECVKDPTRFSTITKDKYNELKGKDPTGDITQGEDAYDLAEELLKLQSDVKMYRNCGASDFLKCLYNDVSVDKQEASTFNENFANISESITSQRLSISGVDEDEEALDLVKFQNAYNLSSQMVQVMTEMYDQLILQTGV</sequence>
<keyword evidence="10" id="KW-0282">Flagellum</keyword>
<protein>
    <recommendedName>
        <fullName evidence="4">Flagellar hook-associated protein 1</fullName>
    </recommendedName>
</protein>
<comment type="similarity">
    <text evidence="3">Belongs to the flagella basal body rod proteins family.</text>
</comment>
<dbReference type="InterPro" id="IPR053927">
    <property type="entry name" value="FlgK_helical"/>
</dbReference>
<evidence type="ECO:0000259" key="8">
    <source>
        <dbReference type="Pfam" id="PF06429"/>
    </source>
</evidence>
<dbReference type="NCBIfam" id="TIGR02492">
    <property type="entry name" value="flgK_ends"/>
    <property type="match status" value="1"/>
</dbReference>
<keyword evidence="5" id="KW-0964">Secreted</keyword>
<evidence type="ECO:0000256" key="1">
    <source>
        <dbReference type="ARBA" id="ARBA00004365"/>
    </source>
</evidence>
<reference evidence="10 11" key="1">
    <citation type="submission" date="2020-08" db="EMBL/GenBank/DDBJ databases">
        <title>Genome public.</title>
        <authorList>
            <person name="Liu C."/>
            <person name="Sun Q."/>
        </authorList>
    </citation>
    <scope>NUCLEOTIDE SEQUENCE [LARGE SCALE GENOMIC DNA]</scope>
    <source>
        <strain evidence="10 11">BX0805</strain>
    </source>
</reference>
<dbReference type="PRINTS" id="PR01005">
    <property type="entry name" value="FLGHOOKAP1"/>
</dbReference>
<evidence type="ECO:0000256" key="4">
    <source>
        <dbReference type="ARBA" id="ARBA00016244"/>
    </source>
</evidence>
<feature type="domain" description="Flagellar basal body rod protein N-terminal" evidence="7">
    <location>
        <begin position="9"/>
        <end position="38"/>
    </location>
</feature>
<keyword evidence="11" id="KW-1185">Reference proteome</keyword>
<gene>
    <name evidence="10" type="primary">flgK</name>
    <name evidence="10" type="ORF">H8Z76_06465</name>
</gene>
<dbReference type="InterPro" id="IPR002371">
    <property type="entry name" value="FlgK"/>
</dbReference>
<comment type="caution">
    <text evidence="10">The sequence shown here is derived from an EMBL/GenBank/DDBJ whole genome shotgun (WGS) entry which is preliminary data.</text>
</comment>
<proteinExistence type="inferred from homology"/>
<evidence type="ECO:0000256" key="6">
    <source>
        <dbReference type="ARBA" id="ARBA00023143"/>
    </source>
</evidence>
<dbReference type="InterPro" id="IPR010930">
    <property type="entry name" value="Flg_bb/hook_C_dom"/>
</dbReference>
<dbReference type="Proteomes" id="UP000621540">
    <property type="component" value="Unassembled WGS sequence"/>
</dbReference>
<comment type="subcellular location">
    <subcellularLocation>
        <location evidence="1">Bacterial flagellum</location>
    </subcellularLocation>
    <subcellularLocation>
        <location evidence="2">Secreted</location>
    </subcellularLocation>
</comment>
<dbReference type="Pfam" id="PF00460">
    <property type="entry name" value="Flg_bb_rod"/>
    <property type="match status" value="1"/>
</dbReference>
<dbReference type="EMBL" id="JACOQH010000003">
    <property type="protein sequence ID" value="MBC5753677.1"/>
    <property type="molecule type" value="Genomic_DNA"/>
</dbReference>
<dbReference type="RefSeq" id="WP_186981983.1">
    <property type="nucleotide sequence ID" value="NZ_JACOQH010000003.1"/>
</dbReference>
<evidence type="ECO:0000256" key="2">
    <source>
        <dbReference type="ARBA" id="ARBA00004613"/>
    </source>
</evidence>
<keyword evidence="10" id="KW-0969">Cilium</keyword>
<keyword evidence="6" id="KW-0975">Bacterial flagellum</keyword>
<dbReference type="PANTHER" id="PTHR30033">
    <property type="entry name" value="FLAGELLAR HOOK-ASSOCIATED PROTEIN 1"/>
    <property type="match status" value="1"/>
</dbReference>
<keyword evidence="10" id="KW-0966">Cell projection</keyword>
<evidence type="ECO:0000259" key="7">
    <source>
        <dbReference type="Pfam" id="PF00460"/>
    </source>
</evidence>
<dbReference type="Pfam" id="PF06429">
    <property type="entry name" value="Flg_bbr_C"/>
    <property type="match status" value="1"/>
</dbReference>
<evidence type="ECO:0000313" key="10">
    <source>
        <dbReference type="EMBL" id="MBC5753677.1"/>
    </source>
</evidence>
<dbReference type="InterPro" id="IPR001444">
    <property type="entry name" value="Flag_bb_rod_N"/>
</dbReference>
<evidence type="ECO:0000313" key="11">
    <source>
        <dbReference type="Proteomes" id="UP000621540"/>
    </source>
</evidence>
<evidence type="ECO:0000259" key="9">
    <source>
        <dbReference type="Pfam" id="PF22638"/>
    </source>
</evidence>
<feature type="domain" description="Flagellar basal-body/hook protein C-terminal" evidence="8">
    <location>
        <begin position="584"/>
        <end position="626"/>
    </location>
</feature>
<accession>A0ABR7I9T2</accession>
<feature type="domain" description="Flagellar hook-associated protein FlgK helical" evidence="9">
    <location>
        <begin position="112"/>
        <end position="312"/>
    </location>
</feature>
<dbReference type="Pfam" id="PF22638">
    <property type="entry name" value="FlgK_D1"/>
    <property type="match status" value="1"/>
</dbReference>
<evidence type="ECO:0000256" key="5">
    <source>
        <dbReference type="ARBA" id="ARBA00022525"/>
    </source>
</evidence>
<dbReference type="SUPFAM" id="SSF64518">
    <property type="entry name" value="Phase 1 flagellin"/>
    <property type="match status" value="1"/>
</dbReference>
<organism evidence="10 11">
    <name type="scientific">Roseburia yibonii</name>
    <dbReference type="NCBI Taxonomy" id="2763063"/>
    <lineage>
        <taxon>Bacteria</taxon>
        <taxon>Bacillati</taxon>
        <taxon>Bacillota</taxon>
        <taxon>Clostridia</taxon>
        <taxon>Lachnospirales</taxon>
        <taxon>Lachnospiraceae</taxon>
        <taxon>Roseburia</taxon>
    </lineage>
</organism>
<name>A0ABR7I9T2_9FIRM</name>
<evidence type="ECO:0000256" key="3">
    <source>
        <dbReference type="ARBA" id="ARBA00009677"/>
    </source>
</evidence>